<proteinExistence type="inferred from homology"/>
<dbReference type="InterPro" id="IPR036291">
    <property type="entry name" value="NAD(P)-bd_dom_sf"/>
</dbReference>
<feature type="binding site" evidence="9">
    <location>
        <position position="206"/>
    </location>
    <ligand>
        <name>substrate</name>
    </ligand>
</feature>
<dbReference type="Pfam" id="PF01370">
    <property type="entry name" value="Epimerase"/>
    <property type="match status" value="1"/>
</dbReference>
<keyword evidence="5 9" id="KW-0560">Oxidoreductase</keyword>
<feature type="active site" description="Proton donor/acceptor" evidence="9">
    <location>
        <position position="140"/>
    </location>
</feature>
<comment type="caution">
    <text evidence="9">Lacks conserved residue(s) required for the propagation of feature annotation.</text>
</comment>
<feature type="site" description="Important for catalytic activity" evidence="9">
    <location>
        <position position="111"/>
    </location>
</feature>
<feature type="binding site" evidence="9">
    <location>
        <position position="213"/>
    </location>
    <ligand>
        <name>substrate</name>
    </ligand>
</feature>
<dbReference type="CDD" id="cd05239">
    <property type="entry name" value="GDP_FS_SDR_e"/>
    <property type="match status" value="1"/>
</dbReference>
<dbReference type="GO" id="GO:0042351">
    <property type="term" value="P:'de novo' GDP-L-fucose biosynthetic process"/>
    <property type="evidence" value="ECO:0007669"/>
    <property type="project" value="UniProtKB-UniRule"/>
</dbReference>
<evidence type="ECO:0000256" key="1">
    <source>
        <dbReference type="ARBA" id="ARBA00004883"/>
    </source>
</evidence>
<evidence type="ECO:0000256" key="7">
    <source>
        <dbReference type="ARBA" id="ARBA00023268"/>
    </source>
</evidence>
<keyword evidence="7 9" id="KW-0511">Multifunctional enzyme</keyword>
<dbReference type="EC" id="1.1.1.271" evidence="3 9"/>
<evidence type="ECO:0000256" key="4">
    <source>
        <dbReference type="ARBA" id="ARBA00022857"/>
    </source>
</evidence>
<dbReference type="Gene3D" id="3.90.25.10">
    <property type="entry name" value="UDP-galactose 4-epimerase, domain 1"/>
    <property type="match status" value="1"/>
</dbReference>
<evidence type="ECO:0000256" key="8">
    <source>
        <dbReference type="ARBA" id="ARBA00051935"/>
    </source>
</evidence>
<keyword evidence="6 9" id="KW-0413">Isomerase</keyword>
<feature type="binding site" evidence="9">
    <location>
        <begin position="167"/>
        <end position="170"/>
    </location>
    <ligand>
        <name>NADP(+)</name>
        <dbReference type="ChEBI" id="CHEBI:58349"/>
    </ligand>
</feature>
<gene>
    <name evidence="9" type="primary">fcl</name>
    <name evidence="11" type="ORF">JCM31447_24980</name>
</gene>
<dbReference type="GO" id="GO:0050577">
    <property type="term" value="F:GDP-L-fucose synthase activity"/>
    <property type="evidence" value="ECO:0007669"/>
    <property type="project" value="UniProtKB-UniRule"/>
</dbReference>
<feature type="binding site" evidence="9">
    <location>
        <begin position="14"/>
        <end position="20"/>
    </location>
    <ligand>
        <name>NADP(+)</name>
        <dbReference type="ChEBI" id="CHEBI:58349"/>
    </ligand>
</feature>
<dbReference type="PANTHER" id="PTHR43238">
    <property type="entry name" value="GDP-L-FUCOSE SYNTHASE"/>
    <property type="match status" value="1"/>
</dbReference>
<organism evidence="11 12">
    <name type="scientific">Fluviispira sanaruensis</name>
    <dbReference type="NCBI Taxonomy" id="2493639"/>
    <lineage>
        <taxon>Bacteria</taxon>
        <taxon>Pseudomonadati</taxon>
        <taxon>Bdellovibrionota</taxon>
        <taxon>Oligoflexia</taxon>
        <taxon>Silvanigrellales</taxon>
        <taxon>Silvanigrellaceae</taxon>
        <taxon>Fluviispira</taxon>
    </lineage>
</organism>
<dbReference type="FunFam" id="3.40.50.720:FF:000101">
    <property type="entry name" value="GDP-L-fucose synthase"/>
    <property type="match status" value="1"/>
</dbReference>
<dbReference type="HAMAP" id="MF_00956">
    <property type="entry name" value="GDP_fucose_synth"/>
    <property type="match status" value="1"/>
</dbReference>
<feature type="site" description="Important for catalytic activity" evidence="9">
    <location>
        <position position="113"/>
    </location>
</feature>
<dbReference type="GO" id="GO:0070401">
    <property type="term" value="F:NADP+ binding"/>
    <property type="evidence" value="ECO:0007669"/>
    <property type="project" value="UniProtKB-UniRule"/>
</dbReference>
<evidence type="ECO:0000256" key="2">
    <source>
        <dbReference type="ARBA" id="ARBA00005959"/>
    </source>
</evidence>
<dbReference type="UniPathway" id="UPA00128">
    <property type="reaction ID" value="UER00191"/>
</dbReference>
<comment type="similarity">
    <text evidence="2 9">Belongs to the NAD(P)-dependent epimerase/dehydratase family. Fucose synthase subfamily.</text>
</comment>
<feature type="binding site" evidence="9">
    <location>
        <position position="144"/>
    </location>
    <ligand>
        <name>NADP(+)</name>
        <dbReference type="ChEBI" id="CHEBI:58349"/>
    </ligand>
</feature>
<evidence type="ECO:0000256" key="9">
    <source>
        <dbReference type="HAMAP-Rule" id="MF_00956"/>
    </source>
</evidence>
<dbReference type="Proteomes" id="UP000291236">
    <property type="component" value="Chromosome"/>
</dbReference>
<comment type="pathway">
    <text evidence="1 9">Nucleotide-sugar biosynthesis; GDP-L-fucose biosynthesis via de novo pathway; GDP-L-fucose from GDP-alpha-D-mannose: step 2/2.</text>
</comment>
<dbReference type="EMBL" id="AP019368">
    <property type="protein sequence ID" value="BBH54041.1"/>
    <property type="molecule type" value="Genomic_DNA"/>
</dbReference>
<dbReference type="GO" id="GO:0016853">
    <property type="term" value="F:isomerase activity"/>
    <property type="evidence" value="ECO:0007669"/>
    <property type="project" value="UniProtKB-KW"/>
</dbReference>
<comment type="function">
    <text evidence="9">Catalyzes the two-step NADP-dependent conversion of GDP-4-dehydro-6-deoxy-D-mannose to GDP-fucose, involving an epimerase and a reductase reaction.</text>
</comment>
<evidence type="ECO:0000313" key="11">
    <source>
        <dbReference type="EMBL" id="BBH54041.1"/>
    </source>
</evidence>
<feature type="domain" description="NAD-dependent epimerase/dehydratase" evidence="10">
    <location>
        <begin position="10"/>
        <end position="232"/>
    </location>
</feature>
<evidence type="ECO:0000313" key="12">
    <source>
        <dbReference type="Proteomes" id="UP000291236"/>
    </source>
</evidence>
<sequence>MGLMTKKDKIFVAGHKGLAGSAIVETLRQNGYNNIITKTRSELDLLNTLDVNNFFSKEKPNIIILSAAKVGGIHANNTYRADFIYQNLQIQNNVIWAAHENNVHRLIFLGSSCIYPKECPQPIKEEYLLTGKLEYTNQPYAIAKIAGIELINSLRKQYGRDYFCAMPTNLFGPHDNFHPENSHVLPALIRKFCEAKELNLSEVVVWGDGTPLREFMYSMELGNAISYLANNISFEELENSIIGHQGLCHINIGTGYEISIKELAKTIAFTVGFKGCVSFDSRKPNGTPRKRMDSSFINSLGWKANLNFEECIKISVDWYLSNTFKT</sequence>
<keyword evidence="12" id="KW-1185">Reference proteome</keyword>
<accession>A0A4P2VM71</accession>
<evidence type="ECO:0000256" key="6">
    <source>
        <dbReference type="ARBA" id="ARBA00023235"/>
    </source>
</evidence>
<dbReference type="AlphaFoldDB" id="A0A4P2VM71"/>
<protein>
    <recommendedName>
        <fullName evidence="3 9">GDP-L-fucose synthase</fullName>
        <ecNumber evidence="3 9">1.1.1.271</ecNumber>
    </recommendedName>
    <alternativeName>
        <fullName evidence="9">GDP-4-keto-6-deoxy-D-mannose-3,5-epimerase-4-reductase</fullName>
    </alternativeName>
</protein>
<evidence type="ECO:0000256" key="3">
    <source>
        <dbReference type="ARBA" id="ARBA00012371"/>
    </source>
</evidence>
<dbReference type="Gene3D" id="3.40.50.720">
    <property type="entry name" value="NAD(P)-binding Rossmann-like Domain"/>
    <property type="match status" value="1"/>
</dbReference>
<feature type="binding site" evidence="9">
    <location>
        <begin position="109"/>
        <end position="112"/>
    </location>
    <ligand>
        <name>NADP(+)</name>
        <dbReference type="ChEBI" id="CHEBI:58349"/>
    </ligand>
</feature>
<feature type="binding site" evidence="9">
    <location>
        <position position="191"/>
    </location>
    <ligand>
        <name>substrate</name>
    </ligand>
</feature>
<keyword evidence="4 9" id="KW-0521">NADP</keyword>
<dbReference type="PANTHER" id="PTHR43238:SF1">
    <property type="entry name" value="GDP-L-FUCOSE SYNTHASE"/>
    <property type="match status" value="1"/>
</dbReference>
<feature type="binding site" evidence="9">
    <location>
        <position position="183"/>
    </location>
    <ligand>
        <name>NADP(+)</name>
        <dbReference type="ChEBI" id="CHEBI:58349"/>
    </ligand>
</feature>
<reference evidence="11 12" key="1">
    <citation type="submission" date="2018-12" db="EMBL/GenBank/DDBJ databases">
        <title>Rubrispira sanarue gen. nov., sp., nov., a member of the order Silvanigrellales, isolated from a brackish lake in Hamamatsu Japan.</title>
        <authorList>
            <person name="Maejima Y."/>
            <person name="Iino T."/>
            <person name="Muraguchi Y."/>
            <person name="Fukuda K."/>
            <person name="Nojiri H."/>
            <person name="Ohkuma M."/>
            <person name="Moriuchi R."/>
            <person name="Dohra H."/>
            <person name="Kimbara K."/>
            <person name="Shintani M."/>
        </authorList>
    </citation>
    <scope>NUCLEOTIDE SEQUENCE [LARGE SCALE GENOMIC DNA]</scope>
    <source>
        <strain evidence="11 12">RF1110005</strain>
    </source>
</reference>
<name>A0A4P2VM71_FLUSA</name>
<dbReference type="SUPFAM" id="SSF51735">
    <property type="entry name" value="NAD(P)-binding Rossmann-fold domains"/>
    <property type="match status" value="1"/>
</dbReference>
<dbReference type="InterPro" id="IPR001509">
    <property type="entry name" value="Epimerase_deHydtase"/>
</dbReference>
<comment type="catalytic activity">
    <reaction evidence="8 9">
        <text>GDP-beta-L-fucose + NADP(+) = GDP-4-dehydro-alpha-D-rhamnose + NADPH + H(+)</text>
        <dbReference type="Rhea" id="RHEA:18885"/>
        <dbReference type="ChEBI" id="CHEBI:15378"/>
        <dbReference type="ChEBI" id="CHEBI:57273"/>
        <dbReference type="ChEBI" id="CHEBI:57783"/>
        <dbReference type="ChEBI" id="CHEBI:57964"/>
        <dbReference type="ChEBI" id="CHEBI:58349"/>
        <dbReference type="EC" id="1.1.1.271"/>
    </reaction>
</comment>
<evidence type="ECO:0000259" key="10">
    <source>
        <dbReference type="Pfam" id="PF01370"/>
    </source>
</evidence>
<evidence type="ECO:0000256" key="5">
    <source>
        <dbReference type="ARBA" id="ARBA00023002"/>
    </source>
</evidence>
<dbReference type="KEGG" id="sbf:JCM31447_24980"/>
<dbReference type="InterPro" id="IPR028614">
    <property type="entry name" value="GDP_fucose/colitose_synth"/>
</dbReference>